<dbReference type="InterPro" id="IPR005078">
    <property type="entry name" value="Peptidase_C54"/>
</dbReference>
<evidence type="ECO:0000256" key="2">
    <source>
        <dbReference type="ARBA" id="ARBA00010958"/>
    </source>
</evidence>
<evidence type="ECO:0000256" key="9">
    <source>
        <dbReference type="ARBA" id="ARBA00023006"/>
    </source>
</evidence>
<evidence type="ECO:0000256" key="11">
    <source>
        <dbReference type="RuleBase" id="RU363115"/>
    </source>
</evidence>
<dbReference type="GO" id="GO:0015031">
    <property type="term" value="P:protein transport"/>
    <property type="evidence" value="ECO:0007669"/>
    <property type="project" value="UniProtKB-KW"/>
</dbReference>
<dbReference type="PANTHER" id="PTHR22624">
    <property type="entry name" value="CYSTEINE PROTEASE ATG4"/>
    <property type="match status" value="1"/>
</dbReference>
<dbReference type="EMBL" id="LUCM01001803">
    <property type="protein sequence ID" value="KAA0198354.1"/>
    <property type="molecule type" value="Genomic_DNA"/>
</dbReference>
<dbReference type="GO" id="GO:0005737">
    <property type="term" value="C:cytoplasm"/>
    <property type="evidence" value="ECO:0007669"/>
    <property type="project" value="UniProtKB-SubCell"/>
</dbReference>
<keyword evidence="7" id="KW-0788">Thiol protease</keyword>
<keyword evidence="3" id="KW-0813">Transport</keyword>
<evidence type="ECO:0000313" key="15">
    <source>
        <dbReference type="Proteomes" id="UP000728185"/>
    </source>
</evidence>
<comment type="function">
    <text evidence="11">Cysteine protease that plays a key role in autophagy by mediating both proteolytic activation and delipidation of ATG8 family proteins.</text>
</comment>
<evidence type="ECO:0000256" key="7">
    <source>
        <dbReference type="ARBA" id="ARBA00022807"/>
    </source>
</evidence>
<gene>
    <name evidence="14" type="ORF">FBUS_00589</name>
</gene>
<evidence type="ECO:0000259" key="13">
    <source>
        <dbReference type="Pfam" id="PF03416"/>
    </source>
</evidence>
<comment type="similarity">
    <text evidence="2 11">Belongs to the peptidase C54 family.</text>
</comment>
<dbReference type="PANTHER" id="PTHR22624:SF49">
    <property type="entry name" value="CYSTEINE PROTEASE"/>
    <property type="match status" value="1"/>
</dbReference>
<proteinExistence type="inferred from homology"/>
<dbReference type="Pfam" id="PF03416">
    <property type="entry name" value="Peptidase_C54"/>
    <property type="match status" value="2"/>
</dbReference>
<sequence>MAIADRLLSFFWMTYRSGFPPIVTQNGPTSDTGWGCMHRCSQMMLAEAITRVRLGCDWRWKEGCSDELYGQLRRLFQDHKNSLYSIQNISMVGMAFDKPIGSWFGPNTAVQVIKKLCAYDPRTRWYVHISVEDGIIMDEIKARCRKQVTRMWDPDANVNLSGLPFATQLPEDGTESEWELGAMKARFVDDTEVVGHNPQISGPVTRDLDEDFLEIVVPPTFEYSTSSDAESATAQIAADSSSAPDLLSELEPESNQNFSPPPCSPFSSARNGNSWRPLLLFIPLRLGLSQPNPCYFNAIKSKAFVMPRGNKCASPWLSSLANQNVLHIKQCIGILGGRPSHAVWIVGVIEDSEDMLLCLDPHVTQPASIGDHLDLADDLTHHCREPIRMPLQRLDPSLVLGFVCPTEADFDALYSSLENEVLSGTERRYALFELHRTRPSNLPPIPSRSSTGAGCSRWPIVEDDMTESRSLESDRPLLILMHERRGSGDGLVGNNVSSAMNTPEPDDNRLGAAVNAVRDIWSKCNRAAEDAVRSLAKFAGQSGTDEETRPA</sequence>
<dbReference type="GO" id="GO:0004197">
    <property type="term" value="F:cysteine-type endopeptidase activity"/>
    <property type="evidence" value="ECO:0007669"/>
    <property type="project" value="TreeGrafter"/>
</dbReference>
<keyword evidence="8 11" id="KW-0653">Protein transport</keyword>
<reference evidence="14" key="1">
    <citation type="submission" date="2019-05" db="EMBL/GenBank/DDBJ databases">
        <title>Annotation for the trematode Fasciolopsis buski.</title>
        <authorList>
            <person name="Choi Y.-J."/>
        </authorList>
    </citation>
    <scope>NUCLEOTIDE SEQUENCE</scope>
    <source>
        <strain evidence="14">HT</strain>
        <tissue evidence="14">Whole worm</tissue>
    </source>
</reference>
<evidence type="ECO:0000256" key="10">
    <source>
        <dbReference type="ARBA" id="ARBA00029362"/>
    </source>
</evidence>
<dbReference type="GO" id="GO:0019786">
    <property type="term" value="F:protein-phosphatidylethanolamide deconjugating activity"/>
    <property type="evidence" value="ECO:0007669"/>
    <property type="project" value="InterPro"/>
</dbReference>
<evidence type="ECO:0000256" key="1">
    <source>
        <dbReference type="ARBA" id="ARBA00004496"/>
    </source>
</evidence>
<dbReference type="GO" id="GO:0000423">
    <property type="term" value="P:mitophagy"/>
    <property type="evidence" value="ECO:0007669"/>
    <property type="project" value="TreeGrafter"/>
</dbReference>
<dbReference type="InterPro" id="IPR046792">
    <property type="entry name" value="Peptidase_C54_cat"/>
</dbReference>
<dbReference type="AlphaFoldDB" id="A0A8E0S3U3"/>
<dbReference type="Proteomes" id="UP000728185">
    <property type="component" value="Unassembled WGS sequence"/>
</dbReference>
<keyword evidence="15" id="KW-1185">Reference proteome</keyword>
<keyword evidence="5 11" id="KW-0645">Protease</keyword>
<dbReference type="GO" id="GO:0035973">
    <property type="term" value="P:aggrephagy"/>
    <property type="evidence" value="ECO:0007669"/>
    <property type="project" value="TreeGrafter"/>
</dbReference>
<protein>
    <recommendedName>
        <fullName evidence="11">Cysteine protease</fullName>
        <ecNumber evidence="11">3.4.22.-</ecNumber>
    </recommendedName>
</protein>
<dbReference type="SUPFAM" id="SSF54001">
    <property type="entry name" value="Cysteine proteinases"/>
    <property type="match status" value="1"/>
</dbReference>
<evidence type="ECO:0000256" key="8">
    <source>
        <dbReference type="ARBA" id="ARBA00022927"/>
    </source>
</evidence>
<evidence type="ECO:0000256" key="4">
    <source>
        <dbReference type="ARBA" id="ARBA00022490"/>
    </source>
</evidence>
<accession>A0A8E0S3U3</accession>
<evidence type="ECO:0000256" key="12">
    <source>
        <dbReference type="SAM" id="MobiDB-lite"/>
    </source>
</evidence>
<dbReference type="GO" id="GO:0034727">
    <property type="term" value="P:piecemeal microautophagy of the nucleus"/>
    <property type="evidence" value="ECO:0007669"/>
    <property type="project" value="TreeGrafter"/>
</dbReference>
<comment type="catalytic activity">
    <reaction evidence="10">
        <text>[protein]-C-terminal L-amino acid-glycyl-phosphatidylethanolamide + H2O = [protein]-C-terminal L-amino acid-glycine + a 1,2-diacyl-sn-glycero-3-phosphoethanolamine</text>
        <dbReference type="Rhea" id="RHEA:67548"/>
        <dbReference type="Rhea" id="RHEA-COMP:17323"/>
        <dbReference type="Rhea" id="RHEA-COMP:17324"/>
        <dbReference type="ChEBI" id="CHEBI:15377"/>
        <dbReference type="ChEBI" id="CHEBI:64612"/>
        <dbReference type="ChEBI" id="CHEBI:172940"/>
        <dbReference type="ChEBI" id="CHEBI:172941"/>
    </reaction>
    <physiologicalReaction direction="left-to-right" evidence="10">
        <dbReference type="Rhea" id="RHEA:67549"/>
    </physiologicalReaction>
</comment>
<comment type="caution">
    <text evidence="14">The sequence shown here is derived from an EMBL/GenBank/DDBJ whole genome shotgun (WGS) entry which is preliminary data.</text>
</comment>
<feature type="compositionally biased region" description="Low complexity" evidence="12">
    <location>
        <begin position="237"/>
        <end position="249"/>
    </location>
</feature>
<dbReference type="GO" id="GO:0016485">
    <property type="term" value="P:protein processing"/>
    <property type="evidence" value="ECO:0007669"/>
    <property type="project" value="TreeGrafter"/>
</dbReference>
<evidence type="ECO:0000313" key="14">
    <source>
        <dbReference type="EMBL" id="KAA0198354.1"/>
    </source>
</evidence>
<feature type="region of interest" description="Disordered" evidence="12">
    <location>
        <begin position="224"/>
        <end position="268"/>
    </location>
</feature>
<keyword evidence="9 11" id="KW-0072">Autophagy</keyword>
<dbReference type="OrthoDB" id="2960936at2759"/>
<organism evidence="14 15">
    <name type="scientific">Fasciolopsis buskii</name>
    <dbReference type="NCBI Taxonomy" id="27845"/>
    <lineage>
        <taxon>Eukaryota</taxon>
        <taxon>Metazoa</taxon>
        <taxon>Spiralia</taxon>
        <taxon>Lophotrochozoa</taxon>
        <taxon>Platyhelminthes</taxon>
        <taxon>Trematoda</taxon>
        <taxon>Digenea</taxon>
        <taxon>Plagiorchiida</taxon>
        <taxon>Echinostomata</taxon>
        <taxon>Echinostomatoidea</taxon>
        <taxon>Fasciolidae</taxon>
        <taxon>Fasciolopsis</taxon>
    </lineage>
</organism>
<name>A0A8E0S3U3_9TREM</name>
<feature type="domain" description="Peptidase C54 catalytic" evidence="13">
    <location>
        <begin position="323"/>
        <end position="415"/>
    </location>
</feature>
<keyword evidence="6 11" id="KW-0378">Hydrolase</keyword>
<evidence type="ECO:0000256" key="5">
    <source>
        <dbReference type="ARBA" id="ARBA00022670"/>
    </source>
</evidence>
<keyword evidence="4 11" id="KW-0963">Cytoplasm</keyword>
<evidence type="ECO:0000256" key="3">
    <source>
        <dbReference type="ARBA" id="ARBA00022448"/>
    </source>
</evidence>
<feature type="domain" description="Peptidase C54 catalytic" evidence="13">
    <location>
        <begin position="4"/>
        <end position="301"/>
    </location>
</feature>
<evidence type="ECO:0000256" key="6">
    <source>
        <dbReference type="ARBA" id="ARBA00022801"/>
    </source>
</evidence>
<feature type="compositionally biased region" description="Polar residues" evidence="12">
    <location>
        <begin position="224"/>
        <end position="234"/>
    </location>
</feature>
<comment type="subcellular location">
    <subcellularLocation>
        <location evidence="1 11">Cytoplasm</location>
    </subcellularLocation>
</comment>
<dbReference type="GO" id="GO:0000045">
    <property type="term" value="P:autophagosome assembly"/>
    <property type="evidence" value="ECO:0007669"/>
    <property type="project" value="TreeGrafter"/>
</dbReference>
<dbReference type="EC" id="3.4.22.-" evidence="11"/>
<dbReference type="InterPro" id="IPR038765">
    <property type="entry name" value="Papain-like_cys_pep_sf"/>
</dbReference>